<evidence type="ECO:0000313" key="10">
    <source>
        <dbReference type="EMBL" id="CAF3975626.1"/>
    </source>
</evidence>
<dbReference type="EMBL" id="CAJOBI010003496">
    <property type="protein sequence ID" value="CAF3970837.1"/>
    <property type="molecule type" value="Genomic_DNA"/>
</dbReference>
<dbReference type="GO" id="GO:0005634">
    <property type="term" value="C:nucleus"/>
    <property type="evidence" value="ECO:0007669"/>
    <property type="project" value="TreeGrafter"/>
</dbReference>
<dbReference type="Gene3D" id="3.40.50.880">
    <property type="match status" value="1"/>
</dbReference>
<dbReference type="EMBL" id="CAJNRE010002320">
    <property type="protein sequence ID" value="CAF1974395.1"/>
    <property type="molecule type" value="Genomic_DNA"/>
</dbReference>
<evidence type="ECO:0000313" key="5">
    <source>
        <dbReference type="EMBL" id="CAF2008631.1"/>
    </source>
</evidence>
<dbReference type="GO" id="GO:0006979">
    <property type="term" value="P:response to oxidative stress"/>
    <property type="evidence" value="ECO:0007669"/>
    <property type="project" value="TreeGrafter"/>
</dbReference>
<evidence type="ECO:0000313" key="9">
    <source>
        <dbReference type="EMBL" id="CAF3970837.1"/>
    </source>
</evidence>
<evidence type="ECO:0000313" key="11">
    <source>
        <dbReference type="Proteomes" id="UP000663855"/>
    </source>
</evidence>
<dbReference type="PANTHER" id="PTHR48094:SF12">
    <property type="entry name" value="PARKINSON DISEASE PROTEIN 7 HOMOLOG"/>
    <property type="match status" value="1"/>
</dbReference>
<dbReference type="Proteomes" id="UP000663856">
    <property type="component" value="Unassembled WGS sequence"/>
</dbReference>
<evidence type="ECO:0000259" key="1">
    <source>
        <dbReference type="Pfam" id="PF01965"/>
    </source>
</evidence>
<dbReference type="Proteomes" id="UP000663842">
    <property type="component" value="Unassembled WGS sequence"/>
</dbReference>
<sequence>MTKKALVFISNGSEEIEAVATIDVLRRAEIDVDVVSIEANGHDAVKCSRNVYVVPDKSLDDIKNNQYDCVVIPGGNEGSKAMAANAQVGQILTKHYQDGKVVAAICAGPRAFLSHKIGIDHKHTITCYPTVRKEFTDGEPYKLDAPDHLVCHSTYTENGAEGKVYHLVTSQGPATTMLFALKLIELLKGQDEATKVKDGLLV</sequence>
<evidence type="ECO:0000313" key="2">
    <source>
        <dbReference type="EMBL" id="CAF1320445.1"/>
    </source>
</evidence>
<dbReference type="Proteomes" id="UP000663887">
    <property type="component" value="Unassembled WGS sequence"/>
</dbReference>
<dbReference type="PANTHER" id="PTHR48094">
    <property type="entry name" value="PROTEIN/NUCLEIC ACID DEGLYCASE DJ-1-RELATED"/>
    <property type="match status" value="1"/>
</dbReference>
<dbReference type="Pfam" id="PF01965">
    <property type="entry name" value="DJ-1_PfpI"/>
    <property type="match status" value="1"/>
</dbReference>
<dbReference type="EMBL" id="CAJNOV010008348">
    <property type="protein sequence ID" value="CAF1320445.1"/>
    <property type="molecule type" value="Genomic_DNA"/>
</dbReference>
<reference evidence="2" key="1">
    <citation type="submission" date="2021-02" db="EMBL/GenBank/DDBJ databases">
        <authorList>
            <person name="Nowell W R."/>
        </authorList>
    </citation>
    <scope>NUCLEOTIDE SEQUENCE</scope>
</reference>
<dbReference type="Proteomes" id="UP000663855">
    <property type="component" value="Unassembled WGS sequence"/>
</dbReference>
<dbReference type="Proteomes" id="UP000676336">
    <property type="component" value="Unassembled WGS sequence"/>
</dbReference>
<dbReference type="InterPro" id="IPR006287">
    <property type="entry name" value="DJ-1"/>
</dbReference>
<comment type="caution">
    <text evidence="2">The sequence shown here is derived from an EMBL/GenBank/DDBJ whole genome shotgun (WGS) entry which is preliminary data.</text>
</comment>
<organism evidence="2 11">
    <name type="scientific">Rotaria magnacalcarata</name>
    <dbReference type="NCBI Taxonomy" id="392030"/>
    <lineage>
        <taxon>Eukaryota</taxon>
        <taxon>Metazoa</taxon>
        <taxon>Spiralia</taxon>
        <taxon>Gnathifera</taxon>
        <taxon>Rotifera</taxon>
        <taxon>Eurotatoria</taxon>
        <taxon>Bdelloidea</taxon>
        <taxon>Philodinida</taxon>
        <taxon>Philodinidae</taxon>
        <taxon>Rotaria</taxon>
    </lineage>
</organism>
<dbReference type="GO" id="GO:1903189">
    <property type="term" value="P:glyoxal metabolic process"/>
    <property type="evidence" value="ECO:0007669"/>
    <property type="project" value="TreeGrafter"/>
</dbReference>
<evidence type="ECO:0000313" key="3">
    <source>
        <dbReference type="EMBL" id="CAF1540058.1"/>
    </source>
</evidence>
<dbReference type="SUPFAM" id="SSF52317">
    <property type="entry name" value="Class I glutamine amidotransferase-like"/>
    <property type="match status" value="1"/>
</dbReference>
<protein>
    <recommendedName>
        <fullName evidence="1">DJ-1/PfpI domain-containing protein</fullName>
    </recommendedName>
</protein>
<dbReference type="Proteomes" id="UP000663824">
    <property type="component" value="Unassembled WGS sequence"/>
</dbReference>
<dbReference type="Proteomes" id="UP000663834">
    <property type="component" value="Unassembled WGS sequence"/>
</dbReference>
<evidence type="ECO:0000313" key="7">
    <source>
        <dbReference type="EMBL" id="CAF3854508.1"/>
    </source>
</evidence>
<dbReference type="EMBL" id="CAJNRG010000575">
    <property type="protein sequence ID" value="CAF2008631.1"/>
    <property type="molecule type" value="Genomic_DNA"/>
</dbReference>
<dbReference type="Proteomes" id="UP000681967">
    <property type="component" value="Unassembled WGS sequence"/>
</dbReference>
<evidence type="ECO:0000313" key="6">
    <source>
        <dbReference type="EMBL" id="CAF2154607.1"/>
    </source>
</evidence>
<dbReference type="EMBL" id="CAJOBF010000688">
    <property type="protein sequence ID" value="CAF3854508.1"/>
    <property type="molecule type" value="Genomic_DNA"/>
</dbReference>
<dbReference type="OrthoDB" id="543156at2759"/>
<feature type="domain" description="DJ-1/PfpI" evidence="1">
    <location>
        <begin position="3"/>
        <end position="185"/>
    </location>
</feature>
<dbReference type="InterPro" id="IPR029062">
    <property type="entry name" value="Class_I_gatase-like"/>
</dbReference>
<dbReference type="NCBIfam" id="TIGR01383">
    <property type="entry name" value="not_thiJ"/>
    <property type="match status" value="1"/>
</dbReference>
<dbReference type="EMBL" id="CAJOBJ010003719">
    <property type="protein sequence ID" value="CAF3975626.1"/>
    <property type="molecule type" value="Genomic_DNA"/>
</dbReference>
<evidence type="ECO:0000313" key="4">
    <source>
        <dbReference type="EMBL" id="CAF1974395.1"/>
    </source>
</evidence>
<dbReference type="InterPro" id="IPR050325">
    <property type="entry name" value="Prot/Nucl_acid_deglycase"/>
</dbReference>
<proteinExistence type="predicted"/>
<dbReference type="CDD" id="cd03135">
    <property type="entry name" value="GATase1_DJ-1"/>
    <property type="match status" value="1"/>
</dbReference>
<dbReference type="EMBL" id="CAJNOW010008572">
    <property type="protein sequence ID" value="CAF1540058.1"/>
    <property type="molecule type" value="Genomic_DNA"/>
</dbReference>
<dbReference type="Proteomes" id="UP000681720">
    <property type="component" value="Unassembled WGS sequence"/>
</dbReference>
<dbReference type="GO" id="GO:0005739">
    <property type="term" value="C:mitochondrion"/>
    <property type="evidence" value="ECO:0007669"/>
    <property type="project" value="TreeGrafter"/>
</dbReference>
<name>A0A815F941_9BILA</name>
<evidence type="ECO:0000313" key="8">
    <source>
        <dbReference type="EMBL" id="CAF3905338.1"/>
    </source>
</evidence>
<gene>
    <name evidence="8" type="ORF">BYL167_LOCUS8690</name>
    <name evidence="2" type="ORF">CJN711_LOCUS17906</name>
    <name evidence="10" type="ORF">GIL414_LOCUS10392</name>
    <name evidence="3" type="ORF">KQP761_LOCUS16901</name>
    <name evidence="4" type="ORF">MBJ925_LOCUS6970</name>
    <name evidence="9" type="ORF">SMN809_LOCUS10317</name>
    <name evidence="7" type="ORF">UXM345_LOCUS8020</name>
    <name evidence="6" type="ORF">WKI299_LOCUS31016</name>
    <name evidence="5" type="ORF">XDN619_LOCUS3649</name>
</gene>
<dbReference type="EMBL" id="CAJNRF010014077">
    <property type="protein sequence ID" value="CAF2154607.1"/>
    <property type="molecule type" value="Genomic_DNA"/>
</dbReference>
<accession>A0A815F941</accession>
<dbReference type="EMBL" id="CAJOBH010002416">
    <property type="protein sequence ID" value="CAF3905338.1"/>
    <property type="molecule type" value="Genomic_DNA"/>
</dbReference>
<dbReference type="AlphaFoldDB" id="A0A815F941"/>
<dbReference type="InterPro" id="IPR002818">
    <property type="entry name" value="DJ-1/PfpI"/>
</dbReference>